<feature type="transmembrane region" description="Helical" evidence="6">
    <location>
        <begin position="563"/>
        <end position="583"/>
    </location>
</feature>
<feature type="domain" description="ComEC/Rec2-related protein" evidence="7">
    <location>
        <begin position="297"/>
        <end position="583"/>
    </location>
</feature>
<comment type="caution">
    <text evidence="8">The sequence shown here is derived from an EMBL/GenBank/DDBJ whole genome shotgun (WGS) entry which is preliminary data.</text>
</comment>
<feature type="transmembrane region" description="Helical" evidence="6">
    <location>
        <begin position="498"/>
        <end position="521"/>
    </location>
</feature>
<dbReference type="NCBIfam" id="TIGR00360">
    <property type="entry name" value="ComEC_N-term"/>
    <property type="match status" value="1"/>
</dbReference>
<dbReference type="EMBL" id="JAMCOF010000004">
    <property type="protein sequence ID" value="MCL6229631.1"/>
    <property type="molecule type" value="Genomic_DNA"/>
</dbReference>
<feature type="transmembrane region" description="Helical" evidence="6">
    <location>
        <begin position="464"/>
        <end position="492"/>
    </location>
</feature>
<evidence type="ECO:0000256" key="6">
    <source>
        <dbReference type="SAM" id="Phobius"/>
    </source>
</evidence>
<feature type="transmembrane region" description="Helical" evidence="6">
    <location>
        <begin position="123"/>
        <end position="142"/>
    </location>
</feature>
<organism evidence="8 9">
    <name type="scientific">Bartonella bilalgolemii</name>
    <dbReference type="NCBI Taxonomy" id="2942911"/>
    <lineage>
        <taxon>Bacteria</taxon>
        <taxon>Pseudomonadati</taxon>
        <taxon>Pseudomonadota</taxon>
        <taxon>Alphaproteobacteria</taxon>
        <taxon>Hyphomicrobiales</taxon>
        <taxon>Bartonellaceae</taxon>
        <taxon>Bartonella</taxon>
    </lineage>
</organism>
<feature type="transmembrane region" description="Helical" evidence="6">
    <location>
        <begin position="71"/>
        <end position="92"/>
    </location>
</feature>
<evidence type="ECO:0000256" key="4">
    <source>
        <dbReference type="ARBA" id="ARBA00022989"/>
    </source>
</evidence>
<dbReference type="Pfam" id="PF03772">
    <property type="entry name" value="Competence"/>
    <property type="match status" value="1"/>
</dbReference>
<evidence type="ECO:0000259" key="7">
    <source>
        <dbReference type="Pfam" id="PF03772"/>
    </source>
</evidence>
<keyword evidence="3 6" id="KW-0812">Transmembrane</keyword>
<keyword evidence="5 6" id="KW-0472">Membrane</keyword>
<evidence type="ECO:0000256" key="5">
    <source>
        <dbReference type="ARBA" id="ARBA00023136"/>
    </source>
</evidence>
<feature type="transmembrane region" description="Helical" evidence="6">
    <location>
        <begin position="533"/>
        <end position="551"/>
    </location>
</feature>
<name>A0ABT0P8C5_9HYPH</name>
<keyword evidence="2" id="KW-1003">Cell membrane</keyword>
<feature type="transmembrane region" description="Helical" evidence="6">
    <location>
        <begin position="422"/>
        <end position="444"/>
    </location>
</feature>
<protein>
    <submittedName>
        <fullName evidence="8">ComEC family competence protein</fullName>
    </submittedName>
</protein>
<evidence type="ECO:0000256" key="1">
    <source>
        <dbReference type="ARBA" id="ARBA00004651"/>
    </source>
</evidence>
<feature type="transmembrane region" description="Helical" evidence="6">
    <location>
        <begin position="385"/>
        <end position="402"/>
    </location>
</feature>
<comment type="subcellular location">
    <subcellularLocation>
        <location evidence="1">Cell membrane</location>
        <topology evidence="1">Multi-pass membrane protein</topology>
    </subcellularLocation>
</comment>
<dbReference type="PANTHER" id="PTHR30619:SF1">
    <property type="entry name" value="RECOMBINATION PROTEIN 2"/>
    <property type="match status" value="1"/>
</dbReference>
<evidence type="ECO:0000313" key="9">
    <source>
        <dbReference type="Proteomes" id="UP001523003"/>
    </source>
</evidence>
<dbReference type="RefSeq" id="WP_249676196.1">
    <property type="nucleotide sequence ID" value="NZ_JAMCOF010000004.1"/>
</dbReference>
<accession>A0ABT0P8C5</accession>
<sequence length="754" mass="83539">MLDQNKVEDDLSKSLFSQSKRLILIQKGDRSVIDGASNATYNGKEDSLFSFFKEKVVFLWKWLIDCINKEISFGLLFSLILVFFCTGVIFYFSLEQEPSWKQFVVLITIFLGMLYVLRCYQKIWIITGFLFCIVLGALAAKIETWRMSTPMLSCDVITMLTGRIVSIKSVGKGGFRLKVDVLKTERPTLPYKLNRVHLVAKSLPYGLNPGDGLYGKVKLRALSGAIRPGSYDFSFHNYFKRIGAQGFYLGKPKKISVFQSNTMLGKVLQKIENLRMQMTEKVNKAIGGEEGRVSAALITGQRGGISNNTNEALRIAGLAHILSISGLHMALLSGVVFVIVRSFFAFFPVFSSYYSVKKIAAIAALIVTAFYLILSGSNIAAQRSFLMVAVMLTAILCNHSAITMRNFAIAGLVTVAISPHEILGPSFQMSFSATAALITAFAWWSEGHFSHKGNTAPSYVGGRVLRFISLSIVSTCMSSLIAGFASGIYAAYHFSNVALLGIISNALAFPIVSIFIIPFGLLSVFSMFFGLEWWPLQIMGFGTSLMIKISYAVKAISPILNPGFIPLSALILLSIGLVGLTFLKTAIRFFFGFFILGGILVCMMQSPVQLIIADNMKIVGVFNDDILYIDRYHPSKFTISLWEKSFRINKTIKPTKIGPSLKGQFICDDNICTTLLENGFKIAILYGETDHCVKADIIIRKHATSNRTCDTINSIIFTPQQLLSRGSVILTKNKNTLWSSAGSYRPWNIHRKSL</sequence>
<evidence type="ECO:0000256" key="2">
    <source>
        <dbReference type="ARBA" id="ARBA00022475"/>
    </source>
</evidence>
<reference evidence="8 9" key="1">
    <citation type="submission" date="2022-05" db="EMBL/GenBank/DDBJ databases">
        <title>Description of the Bartonella bilalgolemii sp. nov. Isolated from Apodemus uralensis (Pallas 1811).</title>
        <authorList>
            <person name="Zgheib R."/>
            <person name="Celebi B."/>
        </authorList>
    </citation>
    <scope>NUCLEOTIDE SEQUENCE [LARGE SCALE GENOMIC DNA]</scope>
    <source>
        <strain evidence="8 9">G70</strain>
    </source>
</reference>
<dbReference type="InterPro" id="IPR052159">
    <property type="entry name" value="Competence_DNA_uptake"/>
</dbReference>
<dbReference type="PANTHER" id="PTHR30619">
    <property type="entry name" value="DNA INTERNALIZATION/COMPETENCE PROTEIN COMEC/REC2"/>
    <property type="match status" value="1"/>
</dbReference>
<evidence type="ECO:0000313" key="8">
    <source>
        <dbReference type="EMBL" id="MCL6229631.1"/>
    </source>
</evidence>
<keyword evidence="9" id="KW-1185">Reference proteome</keyword>
<feature type="transmembrane region" description="Helical" evidence="6">
    <location>
        <begin position="590"/>
        <end position="608"/>
    </location>
</feature>
<dbReference type="Proteomes" id="UP001523003">
    <property type="component" value="Unassembled WGS sequence"/>
</dbReference>
<dbReference type="InterPro" id="IPR004477">
    <property type="entry name" value="ComEC_N"/>
</dbReference>
<gene>
    <name evidence="8" type="ORF">M4Z11_03270</name>
</gene>
<evidence type="ECO:0000256" key="3">
    <source>
        <dbReference type="ARBA" id="ARBA00022692"/>
    </source>
</evidence>
<keyword evidence="4 6" id="KW-1133">Transmembrane helix</keyword>
<proteinExistence type="predicted"/>
<feature type="transmembrane region" description="Helical" evidence="6">
    <location>
        <begin position="356"/>
        <end position="373"/>
    </location>
</feature>